<feature type="compositionally biased region" description="Polar residues" evidence="1">
    <location>
        <begin position="118"/>
        <end position="128"/>
    </location>
</feature>
<sequence length="140" mass="15557">MTTQTTLASPLLLTAIRLIYDDSKVKLPDGDPDQQTNKVGGCEEAYVSIPKERKQPSASKRVSTTAVESPLGINQYSLMSVKEVPNGNEEVDNITEAIHVIKPTTRSDSSRTRRRHPNTNSEVGTQIQKDQHQSRDKGWL</sequence>
<gene>
    <name evidence="2" type="ORF">PACLA_8A029233</name>
</gene>
<reference evidence="2" key="1">
    <citation type="submission" date="2020-04" db="EMBL/GenBank/DDBJ databases">
        <authorList>
            <person name="Alioto T."/>
            <person name="Alioto T."/>
            <person name="Gomez Garrido J."/>
        </authorList>
    </citation>
    <scope>NUCLEOTIDE SEQUENCE</scope>
    <source>
        <strain evidence="2">A484AB</strain>
    </source>
</reference>
<evidence type="ECO:0000256" key="1">
    <source>
        <dbReference type="SAM" id="MobiDB-lite"/>
    </source>
</evidence>
<dbReference type="AlphaFoldDB" id="A0A6S7IWS9"/>
<comment type="caution">
    <text evidence="2">The sequence shown here is derived from an EMBL/GenBank/DDBJ whole genome shotgun (WGS) entry which is preliminary data.</text>
</comment>
<keyword evidence="3" id="KW-1185">Reference proteome</keyword>
<organism evidence="2 3">
    <name type="scientific">Paramuricea clavata</name>
    <name type="common">Red gorgonian</name>
    <name type="synonym">Violescent sea-whip</name>
    <dbReference type="NCBI Taxonomy" id="317549"/>
    <lineage>
        <taxon>Eukaryota</taxon>
        <taxon>Metazoa</taxon>
        <taxon>Cnidaria</taxon>
        <taxon>Anthozoa</taxon>
        <taxon>Octocorallia</taxon>
        <taxon>Malacalcyonacea</taxon>
        <taxon>Plexauridae</taxon>
        <taxon>Paramuricea</taxon>
    </lineage>
</organism>
<evidence type="ECO:0000313" key="3">
    <source>
        <dbReference type="Proteomes" id="UP001152795"/>
    </source>
</evidence>
<proteinExistence type="predicted"/>
<feature type="compositionally biased region" description="Basic and acidic residues" evidence="1">
    <location>
        <begin position="129"/>
        <end position="140"/>
    </location>
</feature>
<evidence type="ECO:0000313" key="2">
    <source>
        <dbReference type="EMBL" id="CAB4010012.1"/>
    </source>
</evidence>
<dbReference type="Proteomes" id="UP001152795">
    <property type="component" value="Unassembled WGS sequence"/>
</dbReference>
<name>A0A6S7IWS9_PARCT</name>
<accession>A0A6S7IWS9</accession>
<feature type="region of interest" description="Disordered" evidence="1">
    <location>
        <begin position="101"/>
        <end position="140"/>
    </location>
</feature>
<dbReference type="EMBL" id="CACRXK020006651">
    <property type="protein sequence ID" value="CAB4010012.1"/>
    <property type="molecule type" value="Genomic_DNA"/>
</dbReference>
<protein>
    <submittedName>
        <fullName evidence="2">Uncharacterized protein</fullName>
    </submittedName>
</protein>